<dbReference type="GO" id="GO:0008168">
    <property type="term" value="F:methyltransferase activity"/>
    <property type="evidence" value="ECO:0007669"/>
    <property type="project" value="UniProtKB-KW"/>
</dbReference>
<evidence type="ECO:0000256" key="10">
    <source>
        <dbReference type="ARBA" id="ARBA00022919"/>
    </source>
</evidence>
<evidence type="ECO:0000256" key="15">
    <source>
        <dbReference type="SAM" id="Phobius"/>
    </source>
</evidence>
<comment type="similarity">
    <text evidence="4">Belongs to the CFA/CMAS family.</text>
</comment>
<keyword evidence="5" id="KW-0444">Lipid biosynthesis</keyword>
<keyword evidence="11 15" id="KW-1133">Transmembrane helix</keyword>
<dbReference type="EC" id="2.1.1.317" evidence="14"/>
<keyword evidence="17" id="KW-1185">Reference proteome</keyword>
<keyword evidence="12" id="KW-0443">Lipid metabolism</keyword>
<gene>
    <name evidence="16" type="ORF">LAESUDRAFT_666380</name>
</gene>
<dbReference type="InterPro" id="IPR052290">
    <property type="entry name" value="Sphingo_C9-MT"/>
</dbReference>
<evidence type="ECO:0000313" key="16">
    <source>
        <dbReference type="EMBL" id="KZT00328.1"/>
    </source>
</evidence>
<evidence type="ECO:0000256" key="12">
    <source>
        <dbReference type="ARBA" id="ARBA00023098"/>
    </source>
</evidence>
<accession>A0A165B663</accession>
<dbReference type="EMBL" id="KV427688">
    <property type="protein sequence ID" value="KZT00328.1"/>
    <property type="molecule type" value="Genomic_DNA"/>
</dbReference>
<dbReference type="GeneID" id="63822280"/>
<evidence type="ECO:0000256" key="3">
    <source>
        <dbReference type="ARBA" id="ARBA00004991"/>
    </source>
</evidence>
<name>A0A165B663_9APHY</name>
<evidence type="ECO:0000256" key="2">
    <source>
        <dbReference type="ARBA" id="ARBA00004760"/>
    </source>
</evidence>
<comment type="subcellular location">
    <subcellularLocation>
        <location evidence="1">Membrane</location>
        <topology evidence="1">Multi-pass membrane protein</topology>
    </subcellularLocation>
</comment>
<reference evidence="16 17" key="1">
    <citation type="journal article" date="2016" name="Mol. Biol. Evol.">
        <title>Comparative Genomics of Early-Diverging Mushroom-Forming Fungi Provides Insights into the Origins of Lignocellulose Decay Capabilities.</title>
        <authorList>
            <person name="Nagy L.G."/>
            <person name="Riley R."/>
            <person name="Tritt A."/>
            <person name="Adam C."/>
            <person name="Daum C."/>
            <person name="Floudas D."/>
            <person name="Sun H."/>
            <person name="Yadav J.S."/>
            <person name="Pangilinan J."/>
            <person name="Larsson K.H."/>
            <person name="Matsuura K."/>
            <person name="Barry K."/>
            <person name="Labutti K."/>
            <person name="Kuo R."/>
            <person name="Ohm R.A."/>
            <person name="Bhattacharya S.S."/>
            <person name="Shirouzu T."/>
            <person name="Yoshinaga Y."/>
            <person name="Martin F.M."/>
            <person name="Grigoriev I.V."/>
            <person name="Hibbett D.S."/>
        </authorList>
    </citation>
    <scope>NUCLEOTIDE SEQUENCE [LARGE SCALE GENOMIC DNA]</scope>
    <source>
        <strain evidence="16 17">93-53</strain>
    </source>
</reference>
<organism evidence="16 17">
    <name type="scientific">Laetiporus sulphureus 93-53</name>
    <dbReference type="NCBI Taxonomy" id="1314785"/>
    <lineage>
        <taxon>Eukaryota</taxon>
        <taxon>Fungi</taxon>
        <taxon>Dikarya</taxon>
        <taxon>Basidiomycota</taxon>
        <taxon>Agaricomycotina</taxon>
        <taxon>Agaricomycetes</taxon>
        <taxon>Polyporales</taxon>
        <taxon>Laetiporus</taxon>
    </lineage>
</organism>
<dbReference type="SUPFAM" id="SSF53335">
    <property type="entry name" value="S-adenosyl-L-methionine-dependent methyltransferases"/>
    <property type="match status" value="1"/>
</dbReference>
<keyword evidence="8" id="KW-0949">S-adenosyl-L-methionine</keyword>
<dbReference type="GO" id="GO:0006665">
    <property type="term" value="P:sphingolipid metabolic process"/>
    <property type="evidence" value="ECO:0007669"/>
    <property type="project" value="UniProtKB-KW"/>
</dbReference>
<dbReference type="STRING" id="1314785.A0A165B663"/>
<evidence type="ECO:0000256" key="7">
    <source>
        <dbReference type="ARBA" id="ARBA00022679"/>
    </source>
</evidence>
<dbReference type="CDD" id="cd02440">
    <property type="entry name" value="AdoMet_MTases"/>
    <property type="match status" value="1"/>
</dbReference>
<evidence type="ECO:0000256" key="1">
    <source>
        <dbReference type="ARBA" id="ARBA00004141"/>
    </source>
</evidence>
<keyword evidence="10" id="KW-0746">Sphingolipid metabolism</keyword>
<dbReference type="RefSeq" id="XP_040758068.1">
    <property type="nucleotide sequence ID" value="XM_040905250.1"/>
</dbReference>
<feature type="transmembrane region" description="Helical" evidence="15">
    <location>
        <begin position="57"/>
        <end position="78"/>
    </location>
</feature>
<dbReference type="OrthoDB" id="412182at2759"/>
<proteinExistence type="inferred from homology"/>
<dbReference type="Proteomes" id="UP000076871">
    <property type="component" value="Unassembled WGS sequence"/>
</dbReference>
<evidence type="ECO:0000256" key="11">
    <source>
        <dbReference type="ARBA" id="ARBA00022989"/>
    </source>
</evidence>
<keyword evidence="9 15" id="KW-0812">Transmembrane</keyword>
<evidence type="ECO:0000256" key="6">
    <source>
        <dbReference type="ARBA" id="ARBA00022603"/>
    </source>
</evidence>
<keyword evidence="13 15" id="KW-0472">Membrane</keyword>
<protein>
    <recommendedName>
        <fullName evidence="14">sphingolipid C(9)-methyltransferase</fullName>
        <ecNumber evidence="14">2.1.1.317</ecNumber>
    </recommendedName>
</protein>
<comment type="pathway">
    <text evidence="3">Sphingolipid metabolism.</text>
</comment>
<comment type="pathway">
    <text evidence="2">Lipid metabolism; sphingolipid metabolism.</text>
</comment>
<evidence type="ECO:0000256" key="13">
    <source>
        <dbReference type="ARBA" id="ARBA00023136"/>
    </source>
</evidence>
<evidence type="ECO:0000256" key="5">
    <source>
        <dbReference type="ARBA" id="ARBA00022516"/>
    </source>
</evidence>
<keyword evidence="7 16" id="KW-0808">Transferase</keyword>
<dbReference type="InParanoid" id="A0A165B663"/>
<evidence type="ECO:0000256" key="8">
    <source>
        <dbReference type="ARBA" id="ARBA00022691"/>
    </source>
</evidence>
<evidence type="ECO:0000313" key="17">
    <source>
        <dbReference type="Proteomes" id="UP000076871"/>
    </source>
</evidence>
<dbReference type="PANTHER" id="PTHR45197">
    <property type="entry name" value="SYNTHASE, PUTATIVE (AFU_ORTHOLOGUE AFUA_7G04190)-RELATED"/>
    <property type="match status" value="1"/>
</dbReference>
<dbReference type="AlphaFoldDB" id="A0A165B663"/>
<evidence type="ECO:0000256" key="14">
    <source>
        <dbReference type="ARBA" id="ARBA00039020"/>
    </source>
</evidence>
<dbReference type="GO" id="GO:0032259">
    <property type="term" value="P:methylation"/>
    <property type="evidence" value="ECO:0007669"/>
    <property type="project" value="UniProtKB-KW"/>
</dbReference>
<dbReference type="Pfam" id="PF02353">
    <property type="entry name" value="CMAS"/>
    <property type="match status" value="1"/>
</dbReference>
<dbReference type="Gene3D" id="3.40.50.150">
    <property type="entry name" value="Vaccinia Virus protein VP39"/>
    <property type="match status" value="1"/>
</dbReference>
<keyword evidence="6 16" id="KW-0489">Methyltransferase</keyword>
<dbReference type="PANTHER" id="PTHR45197:SF1">
    <property type="entry name" value="SPHINGOLIPID C9-METHYLTRANSFERASE A-RELATED"/>
    <property type="match status" value="1"/>
</dbReference>
<evidence type="ECO:0000256" key="4">
    <source>
        <dbReference type="ARBA" id="ARBA00010815"/>
    </source>
</evidence>
<sequence>MSSYSVQVTKTPAIKNAPLFGLSEGNGSFNNLHLAGLVLIVPWFVKRMLPVVNYGGFKTYLFLVLVLGLPITMAYWTFMSVYGTRKNSKVQLPGRKIEEYITINDPELKAKYYGLEKIPMQVFHDAYFEGKIEFNGDVLDVMEQRHDWAKMIFTFELFKYVFTVLVPDVIMHQRSQDEEQVRGHYDRGDDFYEWFLGPRMVYTAGVVSDITREETLEELQDNKLTLVCDKLDLQPTDRLLDVGCGWGTLCAFAAKNYGCEALGITLGRNQTKFGNDRIQANGIDPSRAEVLCLDYRDIPGGKGAYTKIVSLEMAEHVGIRRYGAFLRQMYDLLDDDGIFVLQVAGIRPAWQYEDLIWGLFMNKYIFPGADASCSLGWVVSQVEAAGFEVKNIDVLGVHYSATIWRWYRNWVSNKDKIIEKYGERWYRIWVFFLAYSTIISRQGSASVFQLTLHKNLNAFPRILGVPSHTSLHGSPKHEIS</sequence>
<dbReference type="GO" id="GO:0016020">
    <property type="term" value="C:membrane"/>
    <property type="evidence" value="ECO:0007669"/>
    <property type="project" value="UniProtKB-SubCell"/>
</dbReference>
<dbReference type="InterPro" id="IPR029063">
    <property type="entry name" value="SAM-dependent_MTases_sf"/>
</dbReference>
<evidence type="ECO:0000256" key="9">
    <source>
        <dbReference type="ARBA" id="ARBA00022692"/>
    </source>
</evidence>